<evidence type="ECO:0000256" key="1">
    <source>
        <dbReference type="RuleBase" id="RU003460"/>
    </source>
</evidence>
<proteinExistence type="inferred from homology"/>
<evidence type="ECO:0008006" key="7">
    <source>
        <dbReference type="Google" id="ProtNLM"/>
    </source>
</evidence>
<gene>
    <name evidence="5" type="ORF">CDL12_18171</name>
</gene>
<dbReference type="PANTHER" id="PTHR31692">
    <property type="entry name" value="EXPANSIN-B3"/>
    <property type="match status" value="1"/>
</dbReference>
<dbReference type="PROSITE" id="PS50842">
    <property type="entry name" value="EXPANSIN_EG45"/>
    <property type="match status" value="1"/>
</dbReference>
<dbReference type="Proteomes" id="UP000231279">
    <property type="component" value="Unassembled WGS sequence"/>
</dbReference>
<feature type="domain" description="Expansin-like EG45" evidence="3">
    <location>
        <begin position="46"/>
        <end position="149"/>
    </location>
</feature>
<feature type="chain" id="PRO_5013795789" description="Expansin-like EG45 domain-containing protein" evidence="2">
    <location>
        <begin position="25"/>
        <end position="251"/>
    </location>
</feature>
<dbReference type="InterPro" id="IPR036908">
    <property type="entry name" value="RlpA-like_sf"/>
</dbReference>
<dbReference type="SUPFAM" id="SSF50685">
    <property type="entry name" value="Barwin-like endoglucanases"/>
    <property type="match status" value="1"/>
</dbReference>
<dbReference type="SUPFAM" id="SSF49590">
    <property type="entry name" value="PHL pollen allergen"/>
    <property type="match status" value="1"/>
</dbReference>
<comment type="similarity">
    <text evidence="1">Belongs to the expansin family.</text>
</comment>
<dbReference type="AlphaFoldDB" id="A0A2G9GVE7"/>
<name>A0A2G9GVE7_9LAMI</name>
<accession>A0A2G9GVE7</accession>
<dbReference type="STRING" id="429701.A0A2G9GVE7"/>
<protein>
    <recommendedName>
        <fullName evidence="7">Expansin-like EG45 domain-containing protein</fullName>
    </recommendedName>
</protein>
<dbReference type="InterPro" id="IPR007117">
    <property type="entry name" value="Expansin_CBD"/>
</dbReference>
<dbReference type="GO" id="GO:0009653">
    <property type="term" value="P:anatomical structure morphogenesis"/>
    <property type="evidence" value="ECO:0007669"/>
    <property type="project" value="UniProtKB-ARBA"/>
</dbReference>
<dbReference type="Gene3D" id="2.40.40.10">
    <property type="entry name" value="RlpA-like domain"/>
    <property type="match status" value="1"/>
</dbReference>
<dbReference type="Pfam" id="PF03330">
    <property type="entry name" value="DPBB_1"/>
    <property type="match status" value="1"/>
</dbReference>
<keyword evidence="6" id="KW-1185">Reference proteome</keyword>
<dbReference type="PROSITE" id="PS50843">
    <property type="entry name" value="EXPANSIN_CBD"/>
    <property type="match status" value="1"/>
</dbReference>
<dbReference type="Gene3D" id="2.60.40.760">
    <property type="entry name" value="Expansin, cellulose-binding-like domain"/>
    <property type="match status" value="1"/>
</dbReference>
<evidence type="ECO:0000259" key="3">
    <source>
        <dbReference type="PROSITE" id="PS50842"/>
    </source>
</evidence>
<comment type="caution">
    <text evidence="5">The sequence shown here is derived from an EMBL/GenBank/DDBJ whole genome shotgun (WGS) entry which is preliminary data.</text>
</comment>
<dbReference type="InterPro" id="IPR007118">
    <property type="entry name" value="Expan_Lol_pI"/>
</dbReference>
<keyword evidence="2" id="KW-0732">Signal</keyword>
<feature type="signal peptide" evidence="2">
    <location>
        <begin position="1"/>
        <end position="24"/>
    </location>
</feature>
<dbReference type="PANTHER" id="PTHR31692:SF2">
    <property type="entry name" value="EXPANSIN-LIKE B1"/>
    <property type="match status" value="1"/>
</dbReference>
<dbReference type="InterPro" id="IPR007112">
    <property type="entry name" value="Expansin/allergen_DPBB_dom"/>
</dbReference>
<sequence length="251" mass="27855">MDSISKLVFSKLIVVLIVASLCDADDGYIYSRATYYGSPDCLGTPRGACGFEEYGRTVNNGLVAGASRLFKNGSGCGACYQVRCKIPAQCSEEGTTVVVTDFGIGHNTDFIMSIRAYASLASPNMAPALIAYGVVDIEYRRIPCRYNYKLMIKVHEHSYYPSYLAIIAIYQGGTYDIIAAQVWQEDCKQWRWMRRPYGAVWDIENPPQGALLIRFQVSNEFTGEVKWIQIAGAVPSDWKAGVAYETGLQLE</sequence>
<evidence type="ECO:0000313" key="5">
    <source>
        <dbReference type="EMBL" id="PIN09248.1"/>
    </source>
</evidence>
<feature type="domain" description="Expansin-like CBD" evidence="4">
    <location>
        <begin position="162"/>
        <end position="246"/>
    </location>
</feature>
<reference evidence="6" key="1">
    <citation type="journal article" date="2018" name="Gigascience">
        <title>Genome assembly of the Pink Ipe (Handroanthus impetiginosus, Bignoniaceae), a highly valued, ecologically keystone Neotropical timber forest tree.</title>
        <authorList>
            <person name="Silva-Junior O.B."/>
            <person name="Grattapaglia D."/>
            <person name="Novaes E."/>
            <person name="Collevatti R.G."/>
        </authorList>
    </citation>
    <scope>NUCLEOTIDE SEQUENCE [LARGE SCALE GENOMIC DNA]</scope>
    <source>
        <strain evidence="6">cv. UFG-1</strain>
    </source>
</reference>
<evidence type="ECO:0000313" key="6">
    <source>
        <dbReference type="Proteomes" id="UP000231279"/>
    </source>
</evidence>
<evidence type="ECO:0000256" key="2">
    <source>
        <dbReference type="SAM" id="SignalP"/>
    </source>
</evidence>
<dbReference type="InterPro" id="IPR009009">
    <property type="entry name" value="RlpA-like_DPBB"/>
</dbReference>
<dbReference type="Pfam" id="PF01357">
    <property type="entry name" value="Expansin_C"/>
    <property type="match status" value="1"/>
</dbReference>
<dbReference type="PRINTS" id="PR01225">
    <property type="entry name" value="EXPANSNFAMLY"/>
</dbReference>
<organism evidence="5 6">
    <name type="scientific">Handroanthus impetiginosus</name>
    <dbReference type="NCBI Taxonomy" id="429701"/>
    <lineage>
        <taxon>Eukaryota</taxon>
        <taxon>Viridiplantae</taxon>
        <taxon>Streptophyta</taxon>
        <taxon>Embryophyta</taxon>
        <taxon>Tracheophyta</taxon>
        <taxon>Spermatophyta</taxon>
        <taxon>Magnoliopsida</taxon>
        <taxon>eudicotyledons</taxon>
        <taxon>Gunneridae</taxon>
        <taxon>Pentapetalae</taxon>
        <taxon>asterids</taxon>
        <taxon>lamiids</taxon>
        <taxon>Lamiales</taxon>
        <taxon>Bignoniaceae</taxon>
        <taxon>Crescentiina</taxon>
        <taxon>Tabebuia alliance</taxon>
        <taxon>Handroanthus</taxon>
    </lineage>
</organism>
<evidence type="ECO:0000259" key="4">
    <source>
        <dbReference type="PROSITE" id="PS50843"/>
    </source>
</evidence>
<dbReference type="OrthoDB" id="5823761at2759"/>
<dbReference type="InterPro" id="IPR036749">
    <property type="entry name" value="Expansin_CBD_sf"/>
</dbReference>
<dbReference type="GO" id="GO:0005576">
    <property type="term" value="C:extracellular region"/>
    <property type="evidence" value="ECO:0007669"/>
    <property type="project" value="InterPro"/>
</dbReference>
<dbReference type="EMBL" id="NKXS01003574">
    <property type="protein sequence ID" value="PIN09248.1"/>
    <property type="molecule type" value="Genomic_DNA"/>
</dbReference>